<dbReference type="InterPro" id="IPR036555">
    <property type="entry name" value="NusA_N_sf"/>
</dbReference>
<dbReference type="InterPro" id="IPR012340">
    <property type="entry name" value="NA-bd_OB-fold"/>
</dbReference>
<proteinExistence type="inferred from homology"/>
<reference evidence="10" key="1">
    <citation type="journal article" date="2020" name="Appl. Environ. Microbiol.">
        <title>Medium-Chain Fatty Acid Synthesis by 'Candidatus Weimeria bifida' gen. nov., sp. nov., and 'Candidatus Pseudoramibacter fermentans' sp. nov.</title>
        <authorList>
            <person name="Scarborough M.J."/>
            <person name="Myers K.S."/>
            <person name="Donohue T.J."/>
            <person name="Noguera D.R."/>
        </authorList>
    </citation>
    <scope>NUCLEOTIDE SEQUENCE</scope>
    <source>
        <strain evidence="10">LCO1.1</strain>
    </source>
</reference>
<keyword evidence="1 7" id="KW-0806">Transcription termination</keyword>
<dbReference type="CDD" id="cd22529">
    <property type="entry name" value="KH-II_NusA_rpt2"/>
    <property type="match status" value="1"/>
</dbReference>
<comment type="function">
    <text evidence="7">Participates in both transcription termination and antitermination.</text>
</comment>
<dbReference type="GO" id="GO:0006353">
    <property type="term" value="P:DNA-templated transcription termination"/>
    <property type="evidence" value="ECO:0007669"/>
    <property type="project" value="UniProtKB-UniRule"/>
</dbReference>
<dbReference type="InterPro" id="IPR030842">
    <property type="entry name" value="TF_NusA_bacterial"/>
</dbReference>
<comment type="subunit">
    <text evidence="7">Monomer. Binds directly to the core enzyme of the DNA-dependent RNA polymerase and to nascent RNA.</text>
</comment>
<evidence type="ECO:0000256" key="1">
    <source>
        <dbReference type="ARBA" id="ARBA00022472"/>
    </source>
</evidence>
<dbReference type="EMBL" id="VOGC01000002">
    <property type="protein sequence ID" value="MQN00639.1"/>
    <property type="molecule type" value="Genomic_DNA"/>
</dbReference>
<dbReference type="SMART" id="SM00316">
    <property type="entry name" value="S1"/>
    <property type="match status" value="1"/>
</dbReference>
<dbReference type="PROSITE" id="PS50084">
    <property type="entry name" value="KH_TYPE_1"/>
    <property type="match status" value="1"/>
</dbReference>
<dbReference type="Pfam" id="PF26594">
    <property type="entry name" value="KH_NusA_2nd"/>
    <property type="match status" value="1"/>
</dbReference>
<keyword evidence="11" id="KW-1185">Reference proteome</keyword>
<accession>A0A6N7IWQ4</accession>
<dbReference type="NCBIfam" id="TIGR01953">
    <property type="entry name" value="NusA"/>
    <property type="match status" value="1"/>
</dbReference>
<evidence type="ECO:0000313" key="11">
    <source>
        <dbReference type="Proteomes" id="UP000460257"/>
    </source>
</evidence>
<dbReference type="InterPro" id="IPR010213">
    <property type="entry name" value="TF_NusA"/>
</dbReference>
<dbReference type="PROSITE" id="PS50126">
    <property type="entry name" value="S1"/>
    <property type="match status" value="1"/>
</dbReference>
<evidence type="ECO:0000256" key="2">
    <source>
        <dbReference type="ARBA" id="ARBA00022490"/>
    </source>
</evidence>
<dbReference type="Proteomes" id="UP000460257">
    <property type="component" value="Unassembled WGS sequence"/>
</dbReference>
<evidence type="ECO:0000256" key="3">
    <source>
        <dbReference type="ARBA" id="ARBA00022814"/>
    </source>
</evidence>
<keyword evidence="2 7" id="KW-0963">Cytoplasm</keyword>
<comment type="subcellular location">
    <subcellularLocation>
        <location evidence="7">Cytoplasm</location>
    </subcellularLocation>
</comment>
<dbReference type="SUPFAM" id="SSF50249">
    <property type="entry name" value="Nucleic acid-binding proteins"/>
    <property type="match status" value="1"/>
</dbReference>
<dbReference type="SMART" id="SM00322">
    <property type="entry name" value="KH"/>
    <property type="match status" value="2"/>
</dbReference>
<dbReference type="SUPFAM" id="SSF69705">
    <property type="entry name" value="Transcription factor NusA, N-terminal domain"/>
    <property type="match status" value="1"/>
</dbReference>
<dbReference type="AlphaFoldDB" id="A0A6N7IWQ4"/>
<dbReference type="FunFam" id="3.30.300.20:FF:000005">
    <property type="entry name" value="Transcription termination/antitermination protein NusA"/>
    <property type="match status" value="1"/>
</dbReference>
<dbReference type="CDD" id="cd04455">
    <property type="entry name" value="S1_NusA"/>
    <property type="match status" value="1"/>
</dbReference>
<dbReference type="InterPro" id="IPR003029">
    <property type="entry name" value="S1_domain"/>
</dbReference>
<keyword evidence="4 7" id="KW-0694">RNA-binding</keyword>
<dbReference type="SUPFAM" id="SSF54814">
    <property type="entry name" value="Prokaryotic type KH domain (KH-domain type II)"/>
    <property type="match status" value="2"/>
</dbReference>
<dbReference type="InterPro" id="IPR004087">
    <property type="entry name" value="KH_dom"/>
</dbReference>
<comment type="similarity">
    <text evidence="7">Belongs to the NusA family.</text>
</comment>
<organism evidence="10 11">
    <name type="scientific">Candidatus Weimeria bifida</name>
    <dbReference type="NCBI Taxonomy" id="2599074"/>
    <lineage>
        <taxon>Bacteria</taxon>
        <taxon>Bacillati</taxon>
        <taxon>Bacillota</taxon>
        <taxon>Clostridia</taxon>
        <taxon>Lachnospirales</taxon>
        <taxon>Lachnospiraceae</taxon>
        <taxon>Candidatus Weimeria</taxon>
    </lineage>
</organism>
<evidence type="ECO:0000259" key="9">
    <source>
        <dbReference type="PROSITE" id="PS50126"/>
    </source>
</evidence>
<dbReference type="CDD" id="cd02134">
    <property type="entry name" value="KH-II_NusA_rpt1"/>
    <property type="match status" value="1"/>
</dbReference>
<protein>
    <recommendedName>
        <fullName evidence="7">Transcription termination/antitermination protein NusA</fullName>
    </recommendedName>
</protein>
<evidence type="ECO:0000256" key="7">
    <source>
        <dbReference type="HAMAP-Rule" id="MF_00945"/>
    </source>
</evidence>
<evidence type="ECO:0000256" key="4">
    <source>
        <dbReference type="ARBA" id="ARBA00022884"/>
    </source>
</evidence>
<dbReference type="PANTHER" id="PTHR22648">
    <property type="entry name" value="TRANSCRIPTION TERMINATION FACTOR NUSA"/>
    <property type="match status" value="1"/>
</dbReference>
<dbReference type="InterPro" id="IPR009019">
    <property type="entry name" value="KH_sf_prok-type"/>
</dbReference>
<dbReference type="Gene3D" id="2.40.50.140">
    <property type="entry name" value="Nucleic acid-binding proteins"/>
    <property type="match status" value="1"/>
</dbReference>
<dbReference type="GO" id="GO:0005829">
    <property type="term" value="C:cytosol"/>
    <property type="evidence" value="ECO:0007669"/>
    <property type="project" value="TreeGrafter"/>
</dbReference>
<dbReference type="FunFam" id="3.30.300.20:FF:000002">
    <property type="entry name" value="Transcription termination/antitermination protein NusA"/>
    <property type="match status" value="1"/>
</dbReference>
<keyword evidence="6 7" id="KW-0804">Transcription</keyword>
<feature type="compositionally biased region" description="Acidic residues" evidence="8">
    <location>
        <begin position="334"/>
        <end position="362"/>
    </location>
</feature>
<dbReference type="HAMAP" id="MF_00945_B">
    <property type="entry name" value="NusA_B"/>
    <property type="match status" value="1"/>
</dbReference>
<dbReference type="GO" id="GO:0003700">
    <property type="term" value="F:DNA-binding transcription factor activity"/>
    <property type="evidence" value="ECO:0007669"/>
    <property type="project" value="InterPro"/>
</dbReference>
<gene>
    <name evidence="7 10" type="primary">nusA</name>
    <name evidence="10" type="ORF">FRC54_01375</name>
</gene>
<feature type="region of interest" description="Disordered" evidence="8">
    <location>
        <begin position="331"/>
        <end position="362"/>
    </location>
</feature>
<dbReference type="InterPro" id="IPR058582">
    <property type="entry name" value="KH_NusA_2nd"/>
</dbReference>
<dbReference type="InterPro" id="IPR015946">
    <property type="entry name" value="KH_dom-like_a/b"/>
</dbReference>
<dbReference type="Gene3D" id="3.30.1480.10">
    <property type="entry name" value="NusA, N-terminal domain"/>
    <property type="match status" value="1"/>
</dbReference>
<sequence length="362" mass="40476">MTLDEAHEYDGSYKVGDTVNIEIKTTHRVEQKKVVEEVSNSQKQISIEEAREYSPSYKLGDTVQIESDSVDFGRIAAKDARDTIMQKLKEDEKASIYEEFKAKEGTIVTGVVERFVGKNISINLGRTDAMLMESEQIKGEHYEPTDRIRVLILEVSEDRHGPRIRLSRTHPDFIRCLFTEEVSEIRDGIVEIKAISREAGNRTKMAVYSNDPDVDPVGACVGMNGSRVNAVVSEIGKEKIDIVEWSDNAASFIENALAPAKVIAVVADSDEKKARVVVPDYQLSLAIGREGQNARLAARLTGFRIDIKSETQNNELGGEFVDLSDYYRMLNGEEPADDDEDFIDDEEEPADEEAEEASDSEE</sequence>
<keyword evidence="5 7" id="KW-0805">Transcription regulation</keyword>
<name>A0A6N7IWQ4_9FIRM</name>
<dbReference type="PANTHER" id="PTHR22648:SF0">
    <property type="entry name" value="TRANSCRIPTION TERMINATION_ANTITERMINATION PROTEIN NUSA"/>
    <property type="match status" value="1"/>
</dbReference>
<dbReference type="Pfam" id="PF08529">
    <property type="entry name" value="NusA_N"/>
    <property type="match status" value="1"/>
</dbReference>
<evidence type="ECO:0000256" key="8">
    <source>
        <dbReference type="SAM" id="MobiDB-lite"/>
    </source>
</evidence>
<dbReference type="Gene3D" id="3.30.300.20">
    <property type="match status" value="2"/>
</dbReference>
<dbReference type="Pfam" id="PF13184">
    <property type="entry name" value="KH_NusA_1st"/>
    <property type="match status" value="1"/>
</dbReference>
<comment type="caution">
    <text evidence="10">The sequence shown here is derived from an EMBL/GenBank/DDBJ whole genome shotgun (WGS) entry which is preliminary data.</text>
</comment>
<evidence type="ECO:0000256" key="5">
    <source>
        <dbReference type="ARBA" id="ARBA00023015"/>
    </source>
</evidence>
<dbReference type="InterPro" id="IPR025249">
    <property type="entry name" value="TF_NusA_KH_1st"/>
</dbReference>
<dbReference type="InterPro" id="IPR013735">
    <property type="entry name" value="TF_NusA_N"/>
</dbReference>
<dbReference type="GO" id="GO:0003723">
    <property type="term" value="F:RNA binding"/>
    <property type="evidence" value="ECO:0007669"/>
    <property type="project" value="UniProtKB-UniRule"/>
</dbReference>
<keyword evidence="3 7" id="KW-0889">Transcription antitermination</keyword>
<evidence type="ECO:0000313" key="10">
    <source>
        <dbReference type="EMBL" id="MQN00639.1"/>
    </source>
</evidence>
<evidence type="ECO:0000256" key="6">
    <source>
        <dbReference type="ARBA" id="ARBA00023163"/>
    </source>
</evidence>
<feature type="domain" description="S1 motif" evidence="9">
    <location>
        <begin position="105"/>
        <end position="169"/>
    </location>
</feature>
<dbReference type="GO" id="GO:0031564">
    <property type="term" value="P:transcription antitermination"/>
    <property type="evidence" value="ECO:0007669"/>
    <property type="project" value="UniProtKB-UniRule"/>
</dbReference>